<organism evidence="1 2">
    <name type="scientific">Viridibacillus soli</name>
    <dbReference type="NCBI Taxonomy" id="2798301"/>
    <lineage>
        <taxon>Bacteria</taxon>
        <taxon>Bacillati</taxon>
        <taxon>Bacillota</taxon>
        <taxon>Bacilli</taxon>
        <taxon>Bacillales</taxon>
        <taxon>Caryophanaceae</taxon>
        <taxon>Viridibacillus</taxon>
    </lineage>
</organism>
<protein>
    <recommendedName>
        <fullName evidence="3">Transposase</fullName>
    </recommendedName>
</protein>
<evidence type="ECO:0008006" key="3">
    <source>
        <dbReference type="Google" id="ProtNLM"/>
    </source>
</evidence>
<evidence type="ECO:0000313" key="2">
    <source>
        <dbReference type="Proteomes" id="UP000618943"/>
    </source>
</evidence>
<dbReference type="Proteomes" id="UP000618943">
    <property type="component" value="Unassembled WGS sequence"/>
</dbReference>
<name>A0ABS1HCL2_9BACL</name>
<dbReference type="RefSeq" id="WP_200750450.1">
    <property type="nucleotide sequence ID" value="NZ_JAEOAH010000051.1"/>
</dbReference>
<dbReference type="EMBL" id="JAEOAH010000051">
    <property type="protein sequence ID" value="MBK3497147.1"/>
    <property type="molecule type" value="Genomic_DNA"/>
</dbReference>
<keyword evidence="2" id="KW-1185">Reference proteome</keyword>
<comment type="caution">
    <text evidence="1">The sequence shown here is derived from an EMBL/GenBank/DDBJ whole genome shotgun (WGS) entry which is preliminary data.</text>
</comment>
<accession>A0ABS1HCL2</accession>
<sequence>MTCQVETEQSRTIHRYRVVTFCDHEGHSIRVVTNVMNVSAEGIANMYKARWAI</sequence>
<proteinExistence type="predicted"/>
<gene>
    <name evidence="1" type="ORF">JFL43_20390</name>
</gene>
<reference evidence="1 2" key="1">
    <citation type="submission" date="2020-12" db="EMBL/GenBank/DDBJ databases">
        <title>YIM B01967 draft genome.</title>
        <authorList>
            <person name="Yan X."/>
        </authorList>
    </citation>
    <scope>NUCLEOTIDE SEQUENCE [LARGE SCALE GENOMIC DNA]</scope>
    <source>
        <strain evidence="1 2">YIM B01967</strain>
    </source>
</reference>
<evidence type="ECO:0000313" key="1">
    <source>
        <dbReference type="EMBL" id="MBK3497147.1"/>
    </source>
</evidence>